<dbReference type="SUPFAM" id="SSF141868">
    <property type="entry name" value="EAL domain-like"/>
    <property type="match status" value="1"/>
</dbReference>
<dbReference type="InterPro" id="IPR043128">
    <property type="entry name" value="Rev_trsase/Diguanyl_cyclase"/>
</dbReference>
<dbReference type="PANTHER" id="PTHR33121:SF79">
    <property type="entry name" value="CYCLIC DI-GMP PHOSPHODIESTERASE PDED-RELATED"/>
    <property type="match status" value="1"/>
</dbReference>
<dbReference type="EMBL" id="OV915080">
    <property type="protein sequence ID" value="CAH1705624.1"/>
    <property type="molecule type" value="Genomic_DNA"/>
</dbReference>
<protein>
    <recommendedName>
        <fullName evidence="1">EAL domain-containing protein</fullName>
    </recommendedName>
</protein>
<dbReference type="RefSeq" id="WP_260369495.1">
    <property type="nucleotide sequence ID" value="NZ_OV915080.1"/>
</dbReference>
<dbReference type="InterPro" id="IPR029787">
    <property type="entry name" value="Nucleotide_cyclase"/>
</dbReference>
<gene>
    <name evidence="2" type="ORF">LDD865_0465</name>
</gene>
<dbReference type="Pfam" id="PF00990">
    <property type="entry name" value="GGDEF"/>
    <property type="match status" value="1"/>
</dbReference>
<dbReference type="InterPro" id="IPR001633">
    <property type="entry name" value="EAL_dom"/>
</dbReference>
<name>A0AAU9R0G9_9LACO</name>
<dbReference type="InterPro" id="IPR035919">
    <property type="entry name" value="EAL_sf"/>
</dbReference>
<dbReference type="PROSITE" id="PS50883">
    <property type="entry name" value="EAL"/>
    <property type="match status" value="1"/>
</dbReference>
<evidence type="ECO:0000259" key="1">
    <source>
        <dbReference type="PROSITE" id="PS50883"/>
    </source>
</evidence>
<dbReference type="Pfam" id="PF00563">
    <property type="entry name" value="EAL"/>
    <property type="match status" value="1"/>
</dbReference>
<dbReference type="GO" id="GO:0071111">
    <property type="term" value="F:cyclic-guanylate-specific phosphodiesterase activity"/>
    <property type="evidence" value="ECO:0007669"/>
    <property type="project" value="InterPro"/>
</dbReference>
<sequence>MDLLTGMPNVSYFSKFGDDFLRKLLKQAGQVDVIYFDISSLHSYNDHFGFLQGNQLIKKCEEIIRASFQEGLTLRYVDDSFLTITAPSQLKKLLPEIQKKVADFSADKVTTVRAGVYQVKEMEPATSAVDKAYQVYNTSVKKPFEMQDYLMGHFEETRWQEPGEPALKASRFIPVLERSGLVYQLDLHVLDHVCQLLNQRRADNLPTIPVSINLSPSDFNIDGFIDQVLGIT</sequence>
<evidence type="ECO:0000313" key="3">
    <source>
        <dbReference type="Proteomes" id="UP001295440"/>
    </source>
</evidence>
<accession>A0AAU9R0G9</accession>
<organism evidence="2 3">
    <name type="scientific">Lactobacillus delbrueckii subsp. delbrueckii</name>
    <dbReference type="NCBI Taxonomy" id="83684"/>
    <lineage>
        <taxon>Bacteria</taxon>
        <taxon>Bacillati</taxon>
        <taxon>Bacillota</taxon>
        <taxon>Bacilli</taxon>
        <taxon>Lactobacillales</taxon>
        <taxon>Lactobacillaceae</taxon>
        <taxon>Lactobacillus</taxon>
    </lineage>
</organism>
<dbReference type="PANTHER" id="PTHR33121">
    <property type="entry name" value="CYCLIC DI-GMP PHOSPHODIESTERASE PDEF"/>
    <property type="match status" value="1"/>
</dbReference>
<dbReference type="InterPro" id="IPR000160">
    <property type="entry name" value="GGDEF_dom"/>
</dbReference>
<feature type="domain" description="EAL" evidence="1">
    <location>
        <begin position="118"/>
        <end position="232"/>
    </location>
</feature>
<dbReference type="Proteomes" id="UP001295440">
    <property type="component" value="Chromosome"/>
</dbReference>
<evidence type="ECO:0000313" key="2">
    <source>
        <dbReference type="EMBL" id="CAH1705624.1"/>
    </source>
</evidence>
<dbReference type="InterPro" id="IPR050706">
    <property type="entry name" value="Cyclic-di-GMP_PDE-like"/>
</dbReference>
<dbReference type="AlphaFoldDB" id="A0AAU9R0G9"/>
<dbReference type="SUPFAM" id="SSF55073">
    <property type="entry name" value="Nucleotide cyclase"/>
    <property type="match status" value="1"/>
</dbReference>
<reference evidence="2" key="1">
    <citation type="submission" date="2022-02" db="EMBL/GenBank/DDBJ databases">
        <authorList>
            <person name="Deutsch MARIE S."/>
        </authorList>
    </citation>
    <scope>NUCLEOTIDE SEQUENCE</scope>
    <source>
        <strain evidence="2">CIRM-BIA865</strain>
    </source>
</reference>
<proteinExistence type="predicted"/>
<dbReference type="Gene3D" id="3.20.20.450">
    <property type="entry name" value="EAL domain"/>
    <property type="match status" value="1"/>
</dbReference>
<dbReference type="Gene3D" id="3.30.70.270">
    <property type="match status" value="1"/>
</dbReference>